<dbReference type="InterPro" id="IPR001173">
    <property type="entry name" value="Glyco_trans_2-like"/>
</dbReference>
<dbReference type="RefSeq" id="WP_003051035.1">
    <property type="nucleotide sequence ID" value="NZ_AAUJ02000001.1"/>
</dbReference>
<dbReference type="Pfam" id="PF00535">
    <property type="entry name" value="Glycos_transf_2"/>
    <property type="match status" value="1"/>
</dbReference>
<name>B7WT59_COMTK</name>
<sequence>MKKIAFVCVDFNGIEYTRELCESLERQSGCDVEFSLYCLVVDNSTDADASKNLQKMLASNEISFYYSAGGNLGYFGGLNAGLKKLSLDDWDYIVICNNDLVFDELFCRNLVSSEYPNNVYAICPDVVTSDNYHQNPHVLKKINWLRRLKYDLYFSNFYIAQSLLSILKFFRPVKNPTVQYKNACEIHMGIGACYVLTKSFLKVFENLHYPHFLYGEEAFFSNQIHSDNGILWFDPSLIVRHAESAATSKMPKRFVYEYAKNAYKNYRSYL</sequence>
<keyword evidence="2" id="KW-0808">Transferase</keyword>
<gene>
    <name evidence="2" type="ORF">CtesDRAFT_PD0373</name>
</gene>
<dbReference type="SUPFAM" id="SSF53448">
    <property type="entry name" value="Nucleotide-diphospho-sugar transferases"/>
    <property type="match status" value="1"/>
</dbReference>
<comment type="caution">
    <text evidence="2">The sequence shown here is derived from an EMBL/GenBank/DDBJ whole genome shotgun (WGS) entry which is preliminary data.</text>
</comment>
<protein>
    <submittedName>
        <fullName evidence="2">Glycosyl transferase family 2</fullName>
    </submittedName>
</protein>
<dbReference type="GO" id="GO:0016740">
    <property type="term" value="F:transferase activity"/>
    <property type="evidence" value="ECO:0007669"/>
    <property type="project" value="UniProtKB-KW"/>
</dbReference>
<feature type="domain" description="Glycosyltransferase 2-like" evidence="1">
    <location>
        <begin position="11"/>
        <end position="136"/>
    </location>
</feature>
<proteinExistence type="predicted"/>
<dbReference type="Gene3D" id="3.90.550.10">
    <property type="entry name" value="Spore Coat Polysaccharide Biosynthesis Protein SpsA, Chain A"/>
    <property type="match status" value="1"/>
</dbReference>
<evidence type="ECO:0000313" key="2">
    <source>
        <dbReference type="EMBL" id="EED65427.1"/>
    </source>
</evidence>
<dbReference type="eggNOG" id="COG1216">
    <property type="taxonomic scope" value="Bacteria"/>
</dbReference>
<reference evidence="2 3" key="1">
    <citation type="journal article" date="2004" name="Appl. Environ. Microbiol.">
        <title>Mineralization of individual congeners of linear alkylbenzenesulfonate by defined pairs of heterotrophic bacteria.</title>
        <authorList>
            <person name="Schleheck D."/>
            <person name="Knepper T.P."/>
            <person name="Fischer K."/>
            <person name="Cook A.M."/>
        </authorList>
    </citation>
    <scope>NUCLEOTIDE SEQUENCE [LARGE SCALE GENOMIC DNA]</scope>
    <source>
        <strain evidence="3">DSM 14576 / KF-1</strain>
    </source>
</reference>
<evidence type="ECO:0000313" key="3">
    <source>
        <dbReference type="Proteomes" id="UP000003039"/>
    </source>
</evidence>
<dbReference type="EMBL" id="AAUJ02000001">
    <property type="protein sequence ID" value="EED65427.1"/>
    <property type="molecule type" value="Genomic_DNA"/>
</dbReference>
<dbReference type="InterPro" id="IPR029044">
    <property type="entry name" value="Nucleotide-diphossugar_trans"/>
</dbReference>
<organism evidence="2 3">
    <name type="scientific">Comamonas testosteroni (strain DSM 14576 / KF-1)</name>
    <name type="common">Pseudomonas testosteroni</name>
    <dbReference type="NCBI Taxonomy" id="399795"/>
    <lineage>
        <taxon>Bacteria</taxon>
        <taxon>Pseudomonadati</taxon>
        <taxon>Pseudomonadota</taxon>
        <taxon>Betaproteobacteria</taxon>
        <taxon>Burkholderiales</taxon>
        <taxon>Comamonadaceae</taxon>
        <taxon>Comamonas</taxon>
    </lineage>
</organism>
<dbReference type="Proteomes" id="UP000003039">
    <property type="component" value="Unassembled WGS sequence"/>
</dbReference>
<dbReference type="OrthoDB" id="9771846at2"/>
<dbReference type="AlphaFoldDB" id="B7WT59"/>
<evidence type="ECO:0000259" key="1">
    <source>
        <dbReference type="Pfam" id="PF00535"/>
    </source>
</evidence>
<accession>B7WT59</accession>